<keyword evidence="2" id="KW-0866">Nonsense-mediated mRNA decay</keyword>
<reference evidence="3 4" key="1">
    <citation type="journal article" date="2020" name="Cell">
        <title>Large-Scale Comparative Analyses of Tick Genomes Elucidate Their Genetic Diversity and Vector Capacities.</title>
        <authorList>
            <consortium name="Tick Genome and Microbiome Consortium (TIGMIC)"/>
            <person name="Jia N."/>
            <person name="Wang J."/>
            <person name="Shi W."/>
            <person name="Du L."/>
            <person name="Sun Y."/>
            <person name="Zhan W."/>
            <person name="Jiang J.F."/>
            <person name="Wang Q."/>
            <person name="Zhang B."/>
            <person name="Ji P."/>
            <person name="Bell-Sakyi L."/>
            <person name="Cui X.M."/>
            <person name="Yuan T.T."/>
            <person name="Jiang B.G."/>
            <person name="Yang W.F."/>
            <person name="Lam T.T."/>
            <person name="Chang Q.C."/>
            <person name="Ding S.J."/>
            <person name="Wang X.J."/>
            <person name="Zhu J.G."/>
            <person name="Ruan X.D."/>
            <person name="Zhao L."/>
            <person name="Wei J.T."/>
            <person name="Ye R.Z."/>
            <person name="Que T.C."/>
            <person name="Du C.H."/>
            <person name="Zhou Y.H."/>
            <person name="Cheng J.X."/>
            <person name="Dai P.F."/>
            <person name="Guo W.B."/>
            <person name="Han X.H."/>
            <person name="Huang E.J."/>
            <person name="Li L.F."/>
            <person name="Wei W."/>
            <person name="Gao Y.C."/>
            <person name="Liu J.Z."/>
            <person name="Shao H.Z."/>
            <person name="Wang X."/>
            <person name="Wang C.C."/>
            <person name="Yang T.C."/>
            <person name="Huo Q.B."/>
            <person name="Li W."/>
            <person name="Chen H.Y."/>
            <person name="Chen S.E."/>
            <person name="Zhou L.G."/>
            <person name="Ni X.B."/>
            <person name="Tian J.H."/>
            <person name="Sheng Y."/>
            <person name="Liu T."/>
            <person name="Pan Y.S."/>
            <person name="Xia L.Y."/>
            <person name="Li J."/>
            <person name="Zhao F."/>
            <person name="Cao W.C."/>
        </authorList>
    </citation>
    <scope>NUCLEOTIDE SEQUENCE [LARGE SCALE GENOMIC DNA]</scope>
    <source>
        <strain evidence="3">HaeL-2018</strain>
    </source>
</reference>
<evidence type="ECO:0000313" key="3">
    <source>
        <dbReference type="EMBL" id="KAH9368599.1"/>
    </source>
</evidence>
<evidence type="ECO:0000256" key="2">
    <source>
        <dbReference type="ARBA" id="ARBA00023161"/>
    </source>
</evidence>
<dbReference type="Proteomes" id="UP000821853">
    <property type="component" value="Chromosome 2"/>
</dbReference>
<gene>
    <name evidence="3" type="ORF">HPB48_004050</name>
</gene>
<keyword evidence="4" id="KW-1185">Reference proteome</keyword>
<name>A0A9J6G0X2_HAELO</name>
<dbReference type="Gene3D" id="3.40.50.300">
    <property type="entry name" value="P-loop containing nucleotide triphosphate hydrolases"/>
    <property type="match status" value="1"/>
</dbReference>
<evidence type="ECO:0008006" key="5">
    <source>
        <dbReference type="Google" id="ProtNLM"/>
    </source>
</evidence>
<accession>A0A9J6G0X2</accession>
<dbReference type="PANTHER" id="PTHR14270:SF0">
    <property type="entry name" value="NONSENSE-MEDIATED MRNA DECAY FACTOR SMG9"/>
    <property type="match status" value="1"/>
</dbReference>
<evidence type="ECO:0000313" key="4">
    <source>
        <dbReference type="Proteomes" id="UP000821853"/>
    </source>
</evidence>
<dbReference type="InterPro" id="IPR039177">
    <property type="entry name" value="SMG9"/>
</dbReference>
<comment type="caution">
    <text evidence="3">The sequence shown here is derived from an EMBL/GenBank/DDBJ whole genome shotgun (WGS) entry which is preliminary data.</text>
</comment>
<dbReference type="OrthoDB" id="79514at2759"/>
<dbReference type="InterPro" id="IPR027417">
    <property type="entry name" value="P-loop_NTPase"/>
</dbReference>
<dbReference type="GO" id="GO:0000184">
    <property type="term" value="P:nuclear-transcribed mRNA catabolic process, nonsense-mediated decay"/>
    <property type="evidence" value="ECO:0007669"/>
    <property type="project" value="UniProtKB-KW"/>
</dbReference>
<dbReference type="SUPFAM" id="SSF52540">
    <property type="entry name" value="P-loop containing nucleoside triphosphate hydrolases"/>
    <property type="match status" value="1"/>
</dbReference>
<dbReference type="AlphaFoldDB" id="A0A9J6G0X2"/>
<dbReference type="EMBL" id="JABSTR010000004">
    <property type="protein sequence ID" value="KAH9368599.1"/>
    <property type="molecule type" value="Genomic_DNA"/>
</dbReference>
<protein>
    <recommendedName>
        <fullName evidence="5">Protein SMG9</fullName>
    </recommendedName>
</protein>
<sequence length="134" mass="14955">MLQCVRANQSCLSDRLAAPPEMAAPAKFIDDSLQWCDNALEYLVDQPDFYVVGIIGMQGAGKSTVMSILSAWAIVRAMQLFRPQSRELRELGQHCTTGVDIYVTPERTILLDTQVSRWAQGKCCLEPQHPSRSL</sequence>
<comment type="similarity">
    <text evidence="1">Belongs to the SMG9 family.</text>
</comment>
<evidence type="ECO:0000256" key="1">
    <source>
        <dbReference type="ARBA" id="ARBA00007712"/>
    </source>
</evidence>
<proteinExistence type="inferred from homology"/>
<dbReference type="PANTHER" id="PTHR14270">
    <property type="entry name" value="NONSENSE-MEDIATED MRNA DECAY FACTOR SMG9"/>
    <property type="match status" value="1"/>
</dbReference>
<organism evidence="3 4">
    <name type="scientific">Haemaphysalis longicornis</name>
    <name type="common">Bush tick</name>
    <dbReference type="NCBI Taxonomy" id="44386"/>
    <lineage>
        <taxon>Eukaryota</taxon>
        <taxon>Metazoa</taxon>
        <taxon>Ecdysozoa</taxon>
        <taxon>Arthropoda</taxon>
        <taxon>Chelicerata</taxon>
        <taxon>Arachnida</taxon>
        <taxon>Acari</taxon>
        <taxon>Parasitiformes</taxon>
        <taxon>Ixodida</taxon>
        <taxon>Ixodoidea</taxon>
        <taxon>Ixodidae</taxon>
        <taxon>Haemaphysalinae</taxon>
        <taxon>Haemaphysalis</taxon>
    </lineage>
</organism>
<dbReference type="VEuPathDB" id="VectorBase:HLOH_062064"/>